<organism evidence="1 2">
    <name type="scientific">Tolypothrix bouteillei VB521301</name>
    <dbReference type="NCBI Taxonomy" id="1479485"/>
    <lineage>
        <taxon>Bacteria</taxon>
        <taxon>Bacillati</taxon>
        <taxon>Cyanobacteriota</taxon>
        <taxon>Cyanophyceae</taxon>
        <taxon>Nostocales</taxon>
        <taxon>Tolypothrichaceae</taxon>
        <taxon>Tolypothrix</taxon>
    </lineage>
</organism>
<evidence type="ECO:0000313" key="2">
    <source>
        <dbReference type="Proteomes" id="UP000029738"/>
    </source>
</evidence>
<sequence length="77" mass="8723">MMTETVCDRKAQALPSLSPLHPYLAIAELIAARRFHEAREQTLFLGYSNLFSKQALTGKLIDSTFVIIPVFINREND</sequence>
<reference evidence="1" key="1">
    <citation type="journal article" date="2015" name="Genome Announc.">
        <title>Draft Genome Sequence of Tolypothrix boutellei Strain VB521301.</title>
        <authorList>
            <person name="Chandrababunaidu M.M."/>
            <person name="Singh D."/>
            <person name="Sen D."/>
            <person name="Bhan S."/>
            <person name="Das S."/>
            <person name="Gupta A."/>
            <person name="Adhikary S.P."/>
            <person name="Tripathy S."/>
        </authorList>
    </citation>
    <scope>NUCLEOTIDE SEQUENCE</scope>
    <source>
        <strain evidence="1">VB521301</strain>
    </source>
</reference>
<dbReference type="EMBL" id="JHEG04000001">
    <property type="protein sequence ID" value="KAF3890336.1"/>
    <property type="molecule type" value="Genomic_DNA"/>
</dbReference>
<dbReference type="Proteomes" id="UP000029738">
    <property type="component" value="Unassembled WGS sequence"/>
</dbReference>
<reference evidence="1" key="2">
    <citation type="submission" date="2019-11" db="EMBL/GenBank/DDBJ databases">
        <title>Improved Assembly of Tolypothrix boutellei genome.</title>
        <authorList>
            <person name="Sarangi A.N."/>
            <person name="Mukherjee M."/>
            <person name="Ghosh S."/>
            <person name="Singh D."/>
            <person name="Das A."/>
            <person name="Kant S."/>
            <person name="Prusty A."/>
            <person name="Tripathy S."/>
        </authorList>
    </citation>
    <scope>NUCLEOTIDE SEQUENCE</scope>
    <source>
        <strain evidence="1">VB521301</strain>
    </source>
</reference>
<comment type="caution">
    <text evidence="1">The sequence shown here is derived from an EMBL/GenBank/DDBJ whole genome shotgun (WGS) entry which is preliminary data.</text>
</comment>
<dbReference type="AlphaFoldDB" id="A0A8S9TDN5"/>
<dbReference type="RefSeq" id="WP_137986208.1">
    <property type="nucleotide sequence ID" value="NZ_JHEG04000001.1"/>
</dbReference>
<protein>
    <submittedName>
        <fullName evidence="1">Uncharacterized protein</fullName>
    </submittedName>
</protein>
<proteinExistence type="predicted"/>
<gene>
    <name evidence="1" type="ORF">DA73_0400036475</name>
</gene>
<accession>A0A8S9TDN5</accession>
<evidence type="ECO:0000313" key="1">
    <source>
        <dbReference type="EMBL" id="KAF3890336.1"/>
    </source>
</evidence>
<name>A0A8S9TDN5_9CYAN</name>
<keyword evidence="2" id="KW-1185">Reference proteome</keyword>